<dbReference type="EMBL" id="JYDL01000968">
    <property type="protein sequence ID" value="KRX12009.1"/>
    <property type="molecule type" value="Genomic_DNA"/>
</dbReference>
<name>A0A0V0RBY5_9BILA</name>
<evidence type="ECO:0000313" key="2">
    <source>
        <dbReference type="Proteomes" id="UP000054630"/>
    </source>
</evidence>
<gene>
    <name evidence="1" type="ORF">T07_7681</name>
</gene>
<feature type="non-terminal residue" evidence="1">
    <location>
        <position position="30"/>
    </location>
</feature>
<proteinExistence type="predicted"/>
<evidence type="ECO:0000313" key="1">
    <source>
        <dbReference type="EMBL" id="KRX12009.1"/>
    </source>
</evidence>
<feature type="non-terminal residue" evidence="1">
    <location>
        <position position="1"/>
    </location>
</feature>
<sequence>LKFLNKSLFQFVILRNRLDLTKEDERNQCA</sequence>
<dbReference type="Proteomes" id="UP000054630">
    <property type="component" value="Unassembled WGS sequence"/>
</dbReference>
<keyword evidence="2" id="KW-1185">Reference proteome</keyword>
<comment type="caution">
    <text evidence="1">The sequence shown here is derived from an EMBL/GenBank/DDBJ whole genome shotgun (WGS) entry which is preliminary data.</text>
</comment>
<dbReference type="AlphaFoldDB" id="A0A0V0RBY5"/>
<accession>A0A0V0RBY5</accession>
<reference evidence="1 2" key="1">
    <citation type="submission" date="2015-01" db="EMBL/GenBank/DDBJ databases">
        <title>Evolution of Trichinella species and genotypes.</title>
        <authorList>
            <person name="Korhonen P.K."/>
            <person name="Edoardo P."/>
            <person name="Giuseppe L.R."/>
            <person name="Gasser R.B."/>
        </authorList>
    </citation>
    <scope>NUCLEOTIDE SEQUENCE [LARGE SCALE GENOMIC DNA]</scope>
    <source>
        <strain evidence="1">ISS37</strain>
    </source>
</reference>
<protein>
    <submittedName>
        <fullName evidence="1">Uncharacterized protein</fullName>
    </submittedName>
</protein>
<organism evidence="1 2">
    <name type="scientific">Trichinella nelsoni</name>
    <dbReference type="NCBI Taxonomy" id="6336"/>
    <lineage>
        <taxon>Eukaryota</taxon>
        <taxon>Metazoa</taxon>
        <taxon>Ecdysozoa</taxon>
        <taxon>Nematoda</taxon>
        <taxon>Enoplea</taxon>
        <taxon>Dorylaimia</taxon>
        <taxon>Trichinellida</taxon>
        <taxon>Trichinellidae</taxon>
        <taxon>Trichinella</taxon>
    </lineage>
</organism>
<dbReference type="OrthoDB" id="10365545at2759"/>